<keyword evidence="2" id="KW-0472">Membrane</keyword>
<dbReference type="InterPro" id="IPR050491">
    <property type="entry name" value="AmpC-like"/>
</dbReference>
<reference evidence="4 5" key="1">
    <citation type="submission" date="2018-07" db="EMBL/GenBank/DDBJ databases">
        <title>New species, Clostridium PI-S10-A1B.</title>
        <authorList>
            <person name="Krishna G."/>
            <person name="Summeta K."/>
            <person name="Shikha S."/>
            <person name="Prabhu P.B."/>
            <person name="Suresh K."/>
        </authorList>
    </citation>
    <scope>NUCLEOTIDE SEQUENCE [LARGE SCALE GENOMIC DNA]</scope>
    <source>
        <strain evidence="4 5">PI-S10-A1B</strain>
    </source>
</reference>
<evidence type="ECO:0000313" key="4">
    <source>
        <dbReference type="EMBL" id="RFZ80834.1"/>
    </source>
</evidence>
<dbReference type="GO" id="GO:0016787">
    <property type="term" value="F:hydrolase activity"/>
    <property type="evidence" value="ECO:0007669"/>
    <property type="project" value="UniProtKB-KW"/>
</dbReference>
<accession>A0A3E2NIK6</accession>
<dbReference type="OrthoDB" id="9797709at2"/>
<dbReference type="GO" id="GO:0016020">
    <property type="term" value="C:membrane"/>
    <property type="evidence" value="ECO:0007669"/>
    <property type="project" value="UniProtKB-SubCell"/>
</dbReference>
<dbReference type="Gene3D" id="3.40.710.10">
    <property type="entry name" value="DD-peptidase/beta-lactamase superfamily"/>
    <property type="match status" value="1"/>
</dbReference>
<evidence type="ECO:0000256" key="1">
    <source>
        <dbReference type="ARBA" id="ARBA00004370"/>
    </source>
</evidence>
<protein>
    <submittedName>
        <fullName evidence="4">Class C beta-lactamase-related serine hydrolase</fullName>
    </submittedName>
</protein>
<evidence type="ECO:0000313" key="5">
    <source>
        <dbReference type="Proteomes" id="UP000260680"/>
    </source>
</evidence>
<dbReference type="AlphaFoldDB" id="A0A3E2NIK6"/>
<comment type="caution">
    <text evidence="4">The sequence shown here is derived from an EMBL/GenBank/DDBJ whole genome shotgun (WGS) entry which is preliminary data.</text>
</comment>
<dbReference type="EMBL" id="QOHO01000003">
    <property type="protein sequence ID" value="RFZ80834.1"/>
    <property type="molecule type" value="Genomic_DNA"/>
</dbReference>
<proteinExistence type="predicted"/>
<dbReference type="InterPro" id="IPR012338">
    <property type="entry name" value="Beta-lactam/transpept-like"/>
</dbReference>
<organism evidence="4 5">
    <name type="scientific">Lacrimispora amygdalina</name>
    <dbReference type="NCBI Taxonomy" id="253257"/>
    <lineage>
        <taxon>Bacteria</taxon>
        <taxon>Bacillati</taxon>
        <taxon>Bacillota</taxon>
        <taxon>Clostridia</taxon>
        <taxon>Lachnospirales</taxon>
        <taxon>Lachnospiraceae</taxon>
        <taxon>Lacrimispora</taxon>
    </lineage>
</organism>
<dbReference type="InterPro" id="IPR001466">
    <property type="entry name" value="Beta-lactam-related"/>
</dbReference>
<dbReference type="RefSeq" id="WP_117415126.1">
    <property type="nucleotide sequence ID" value="NZ_QOHO01000003.1"/>
</dbReference>
<dbReference type="Pfam" id="PF00144">
    <property type="entry name" value="Beta-lactamase"/>
    <property type="match status" value="1"/>
</dbReference>
<dbReference type="SUPFAM" id="SSF56601">
    <property type="entry name" value="beta-lactamase/transpeptidase-like"/>
    <property type="match status" value="1"/>
</dbReference>
<dbReference type="PANTHER" id="PTHR46825">
    <property type="entry name" value="D-ALANYL-D-ALANINE-CARBOXYPEPTIDASE/ENDOPEPTIDASE AMPH"/>
    <property type="match status" value="1"/>
</dbReference>
<feature type="domain" description="Beta-lactamase-related" evidence="3">
    <location>
        <begin position="16"/>
        <end position="314"/>
    </location>
</feature>
<evidence type="ECO:0000256" key="2">
    <source>
        <dbReference type="ARBA" id="ARBA00023136"/>
    </source>
</evidence>
<name>A0A3E2NIK6_9FIRM</name>
<gene>
    <name evidence="4" type="ORF">DS742_00730</name>
</gene>
<comment type="subcellular location">
    <subcellularLocation>
        <location evidence="1">Membrane</location>
    </subcellularLocation>
</comment>
<evidence type="ECO:0000259" key="3">
    <source>
        <dbReference type="Pfam" id="PF00144"/>
    </source>
</evidence>
<keyword evidence="4" id="KW-0378">Hydrolase</keyword>
<sequence length="336" mass="38385">MNIERIIPTGFRGCISIYKKEERLFQRAYGYADLSNKVLNDIETRFATASAGKIFVAVGILQLVEKGKLHLENKIGTLFDFDWEQIDPGITVEQLLTHTSGIPDYFDESVMTEYEDLWYDFPNYRIRSNKDLLPLFIHKPMMYPKGTKFQYNNTGFVVLAMILEQITGMEFDQYLEKSIFVPCNMTHTGYYELDRLPAKCAFNYIFDRERNDYRTNIYSVDVKGTGAGGAFTTIGDIRLFWENLLSYKLLSPAMTETMLSNHSSEGHCYGYGVWLTETGNDYNPHFEGCDPGVSFISSFDKENQILVTLVSNYGDNVWQLHGDIAASVKGSDPIES</sequence>
<dbReference type="Proteomes" id="UP000260680">
    <property type="component" value="Unassembled WGS sequence"/>
</dbReference>
<dbReference type="PANTHER" id="PTHR46825:SF11">
    <property type="entry name" value="PENICILLIN-BINDING PROTEIN 4"/>
    <property type="match status" value="1"/>
</dbReference>